<evidence type="ECO:0000313" key="1">
    <source>
        <dbReference type="EMBL" id="VIP03587.1"/>
    </source>
</evidence>
<reference evidence="1" key="1">
    <citation type="submission" date="2019-04" db="EMBL/GenBank/DDBJ databases">
        <authorList>
            <consortium name="Science for Life Laboratories"/>
        </authorList>
    </citation>
    <scope>NUCLEOTIDE SEQUENCE</scope>
    <source>
        <strain evidence="1">MBLW1</strain>
    </source>
</reference>
<dbReference type="Proteomes" id="UP000464378">
    <property type="component" value="Chromosome"/>
</dbReference>
<gene>
    <name evidence="1" type="ORF">GMBLW1_03730</name>
</gene>
<dbReference type="EMBL" id="LR593887">
    <property type="protein sequence ID" value="VTS04542.1"/>
    <property type="molecule type" value="Genomic_DNA"/>
</dbReference>
<evidence type="ECO:0000313" key="2">
    <source>
        <dbReference type="Proteomes" id="UP000464378"/>
    </source>
</evidence>
<sequence length="263" mass="29755">MMIELTDILAGVAAIQAQLRSSSDLEADQDCLALLHAMLGDWPQALKLARDASLQAAFRADQSRHYPEALPQPAAESAELEQRIHALRQLSQQKPQKAVAIVDRLSRQTDQQRTVIACDGIECERWRDLDDLLGDTLELFVDGRWVWVAASQWRRLQFLDEPVEIEDPVYLDRSDLVRRYVRPVRVELVTGEIWDSAVMPMLYAQTGNQTEDELRLGVATDCTAVPDGPIRGLGGRVWLFDDDEIPVAVVRTVEQYRPRLSLI</sequence>
<dbReference type="InterPro" id="IPR009211">
    <property type="entry name" value="TagJ"/>
</dbReference>
<name>A0A6C2YQF3_9BACT</name>
<organism evidence="1">
    <name type="scientific">Tuwongella immobilis</name>
    <dbReference type="NCBI Taxonomy" id="692036"/>
    <lineage>
        <taxon>Bacteria</taxon>
        <taxon>Pseudomonadati</taxon>
        <taxon>Planctomycetota</taxon>
        <taxon>Planctomycetia</taxon>
        <taxon>Gemmatales</taxon>
        <taxon>Gemmataceae</taxon>
        <taxon>Tuwongella</taxon>
    </lineage>
</organism>
<keyword evidence="2" id="KW-1185">Reference proteome</keyword>
<dbReference type="InParanoid" id="A0A6C2YQF3"/>
<dbReference type="SUPFAM" id="SSF144059">
    <property type="entry name" value="ImpE-like"/>
    <property type="match status" value="1"/>
</dbReference>
<dbReference type="KEGG" id="tim:GMBLW1_03730"/>
<dbReference type="EMBL" id="LR586016">
    <property type="protein sequence ID" value="VIP03587.1"/>
    <property type="molecule type" value="Genomic_DNA"/>
</dbReference>
<dbReference type="RefSeq" id="WP_162658746.1">
    <property type="nucleotide sequence ID" value="NZ_LR593887.1"/>
</dbReference>
<proteinExistence type="predicted"/>
<dbReference type="AlphaFoldDB" id="A0A6C2YQF3"/>
<protein>
    <submittedName>
        <fullName evidence="1">Uncharacterized protein</fullName>
    </submittedName>
</protein>
<accession>A0A6C2YQF3</accession>
<dbReference type="Pfam" id="PF07024">
    <property type="entry name" value="ImpE"/>
    <property type="match status" value="1"/>
</dbReference>